<keyword evidence="2" id="KW-1185">Reference proteome</keyword>
<dbReference type="EMBL" id="FRAE01000046">
    <property type="protein sequence ID" value="SHK22572.1"/>
    <property type="molecule type" value="Genomic_DNA"/>
</dbReference>
<reference evidence="2" key="1">
    <citation type="submission" date="2016-11" db="EMBL/GenBank/DDBJ databases">
        <authorList>
            <person name="Varghese N."/>
            <person name="Submissions S."/>
        </authorList>
    </citation>
    <scope>NUCLEOTIDE SEQUENCE [LARGE SCALE GENOMIC DNA]</scope>
    <source>
        <strain evidence="2">DSM 15518</strain>
    </source>
</reference>
<accession>A0A1M6QQL1</accession>
<dbReference type="RefSeq" id="WP_072889428.1">
    <property type="nucleotide sequence ID" value="NZ_FRAE01000046.1"/>
</dbReference>
<sequence length="620" mass="69882">MKKRLLSLLIIFSLVLGFIPFGEIKSYGQESHKVRVRVEGKDRTLYDKEVTVTDEVYCDEYFNSLGNSISNGFITTLFGQTPDSKNNETWMNYYVKDNKIDISKSVSQYKLNDVDEAVIYVAKYSSDWSKQKTLIPQINVEKNDKQVQLTVSGKSLSEINPYSDVDLKISYIGNATTNSDGEYSFDLKGIHKVEIGDYPNLVRKTIYVGEKDVIEKVKNAIDDLKVNYNSKNELESWEASAYYVVSETDEEMQKIKDKYNYEVNDNDGVAKIAYNIIGLLSAGKDPRNCNGKDYVKMLKDSQVLTGENAGKFIKKSGDEAYVSFQAFAVLALDLAQEEYDVNSAMHALKTYQNTDINDVDNYGKFGGQYDGVDSAAMALFALANHRNTEGVEESIQAGLDYIKKEQLPTGGFPGYDGESSESIAMVIKALIALDINPLSEEWTKNENMLDALLKFKEGNKFKSTIDSAYNDYSTKQAFSALADLYNGESMYKNLTHHVHEDYEINTGSDVEEPKYDFELKRNGYSDFKRGSEAQLNVDLTNNTNDDKKVTYIVALYKLNGNNKELYTYTFMTKTINAGATEEFAGGFLIPTSGEFEVKGMLWDNFDNKTPLAKEIKVDVE</sequence>
<dbReference type="Proteomes" id="UP000242497">
    <property type="component" value="Unassembled WGS sequence"/>
</dbReference>
<evidence type="ECO:0000313" key="2">
    <source>
        <dbReference type="Proteomes" id="UP000242497"/>
    </source>
</evidence>
<dbReference type="Gene3D" id="1.50.10.20">
    <property type="match status" value="1"/>
</dbReference>
<evidence type="ECO:0008006" key="3">
    <source>
        <dbReference type="Google" id="ProtNLM"/>
    </source>
</evidence>
<dbReference type="CDD" id="cd00688">
    <property type="entry name" value="ISOPREN_C2_like"/>
    <property type="match status" value="1"/>
</dbReference>
<name>A0A1M6QQL1_9FIRM</name>
<dbReference type="InterPro" id="IPR008930">
    <property type="entry name" value="Terpenoid_cyclase/PrenylTrfase"/>
</dbReference>
<gene>
    <name evidence="1" type="ORF">SAMN02744037_01918</name>
</gene>
<evidence type="ECO:0000313" key="1">
    <source>
        <dbReference type="EMBL" id="SHK22572.1"/>
    </source>
</evidence>
<dbReference type="AlphaFoldDB" id="A0A1M6QQL1"/>
<protein>
    <recommendedName>
        <fullName evidence="3">Prenyltransferase and squalene oxidase repeat-containing protein</fullName>
    </recommendedName>
</protein>
<dbReference type="OrthoDB" id="3171015at2"/>
<dbReference type="SUPFAM" id="SSF48239">
    <property type="entry name" value="Terpenoid cyclases/Protein prenyltransferases"/>
    <property type="match status" value="1"/>
</dbReference>
<dbReference type="STRING" id="1123349.SAMN02744037_01918"/>
<proteinExistence type="predicted"/>
<organism evidence="1 2">
    <name type="scientific">Tepidibacter formicigenes DSM 15518</name>
    <dbReference type="NCBI Taxonomy" id="1123349"/>
    <lineage>
        <taxon>Bacteria</taxon>
        <taxon>Bacillati</taxon>
        <taxon>Bacillota</taxon>
        <taxon>Clostridia</taxon>
        <taxon>Peptostreptococcales</taxon>
        <taxon>Peptostreptococcaceae</taxon>
        <taxon>Tepidibacter</taxon>
    </lineage>
</organism>